<comment type="caution">
    <text evidence="1">The sequence shown here is derived from an EMBL/GenBank/DDBJ whole genome shotgun (WGS) entry which is preliminary data.</text>
</comment>
<reference evidence="2" key="1">
    <citation type="journal article" date="2021" name="Science">
        <title>Hunting the eagle killer: A cyanobacterial neurotoxin causes vacuolar myelinopathy.</title>
        <authorList>
            <person name="Breinlinger S."/>
            <person name="Phillips T.J."/>
            <person name="Haram B.N."/>
            <person name="Mares J."/>
            <person name="Martinez Yerena J.A."/>
            <person name="Hrouzek P."/>
            <person name="Sobotka R."/>
            <person name="Henderson W.M."/>
            <person name="Schmieder P."/>
            <person name="Williams S.M."/>
            <person name="Lauderdale J.D."/>
            <person name="Wilde H.D."/>
            <person name="Gerrin W."/>
            <person name="Kust A."/>
            <person name="Washington J.W."/>
            <person name="Wagner C."/>
            <person name="Geier B."/>
            <person name="Liebeke M."/>
            <person name="Enke H."/>
            <person name="Niedermeyer T.H.J."/>
            <person name="Wilde S.B."/>
        </authorList>
    </citation>
    <scope>NUCLEOTIDE SEQUENCE [LARGE SCALE GENOMIC DNA]</scope>
    <source>
        <strain evidence="2">Thurmond2011</strain>
    </source>
</reference>
<keyword evidence="2" id="KW-1185">Reference proteome</keyword>
<dbReference type="Proteomes" id="UP000667802">
    <property type="component" value="Unassembled WGS sequence"/>
</dbReference>
<sequence>MEPLTAGVILTLALTKMFEKTAEKFTESALAKMDELRNKIWEKFRGNVKVETALRAAEKGSKKDLDTVAAYLQVLMHEDPAFAEEIRAIAKEIKAGEKHDNGNFTQINQDNATGYQNHITGGEVFQGTNTINKYSNPN</sequence>
<dbReference type="EMBL" id="JAALHA020000033">
    <property type="protein sequence ID" value="MDR9900353.1"/>
    <property type="molecule type" value="Genomic_DNA"/>
</dbReference>
<protein>
    <submittedName>
        <fullName evidence="1">Uncharacterized protein</fullName>
    </submittedName>
</protein>
<dbReference type="AlphaFoldDB" id="A0AAP5IES7"/>
<evidence type="ECO:0000313" key="2">
    <source>
        <dbReference type="Proteomes" id="UP000667802"/>
    </source>
</evidence>
<evidence type="ECO:0000313" key="1">
    <source>
        <dbReference type="EMBL" id="MDR9900353.1"/>
    </source>
</evidence>
<accession>A0AAP5IES7</accession>
<dbReference type="RefSeq" id="WP_208341595.1">
    <property type="nucleotide sequence ID" value="NZ_CAWQFN010000924.1"/>
</dbReference>
<proteinExistence type="predicted"/>
<gene>
    <name evidence="1" type="ORF">G7B40_038270</name>
</gene>
<name>A0AAP5IES7_9CYAN</name>
<organism evidence="1 2">
    <name type="scientific">Aetokthonos hydrillicola Thurmond2011</name>
    <dbReference type="NCBI Taxonomy" id="2712845"/>
    <lineage>
        <taxon>Bacteria</taxon>
        <taxon>Bacillati</taxon>
        <taxon>Cyanobacteriota</taxon>
        <taxon>Cyanophyceae</taxon>
        <taxon>Nostocales</taxon>
        <taxon>Hapalosiphonaceae</taxon>
        <taxon>Aetokthonos</taxon>
    </lineage>
</organism>